<feature type="compositionally biased region" description="Basic and acidic residues" evidence="1">
    <location>
        <begin position="454"/>
        <end position="490"/>
    </location>
</feature>
<proteinExistence type="predicted"/>
<feature type="region of interest" description="Disordered" evidence="1">
    <location>
        <begin position="443"/>
        <end position="535"/>
    </location>
</feature>
<dbReference type="VEuPathDB" id="PlasmoDB:C922_04905"/>
<evidence type="ECO:0000313" key="3">
    <source>
        <dbReference type="Proteomes" id="UP000030640"/>
    </source>
</evidence>
<dbReference type="OrthoDB" id="372449at2759"/>
<name>W7AHL6_9APIC</name>
<protein>
    <submittedName>
        <fullName evidence="2">Uncharacterized protein</fullName>
    </submittedName>
</protein>
<feature type="compositionally biased region" description="Basic and acidic residues" evidence="1">
    <location>
        <begin position="993"/>
        <end position="1007"/>
    </location>
</feature>
<feature type="region of interest" description="Disordered" evidence="1">
    <location>
        <begin position="734"/>
        <end position="805"/>
    </location>
</feature>
<organism evidence="2 3">
    <name type="scientific">Plasmodium inui San Antonio 1</name>
    <dbReference type="NCBI Taxonomy" id="1237626"/>
    <lineage>
        <taxon>Eukaryota</taxon>
        <taxon>Sar</taxon>
        <taxon>Alveolata</taxon>
        <taxon>Apicomplexa</taxon>
        <taxon>Aconoidasida</taxon>
        <taxon>Haemosporida</taxon>
        <taxon>Plasmodiidae</taxon>
        <taxon>Plasmodium</taxon>
        <taxon>Plasmodium (Plasmodium)</taxon>
    </lineage>
</organism>
<feature type="region of interest" description="Disordered" evidence="1">
    <location>
        <begin position="1"/>
        <end position="91"/>
    </location>
</feature>
<accession>W7AHL6</accession>
<feature type="region of interest" description="Disordered" evidence="1">
    <location>
        <begin position="270"/>
        <end position="349"/>
    </location>
</feature>
<reference evidence="2 3" key="1">
    <citation type="submission" date="2013-02" db="EMBL/GenBank/DDBJ databases">
        <title>The Genome Sequence of Plasmodium inui San Antonio 1.</title>
        <authorList>
            <consortium name="The Broad Institute Genome Sequencing Platform"/>
            <consortium name="The Broad Institute Genome Sequencing Center for Infectious Disease"/>
            <person name="Neafsey D."/>
            <person name="Cheeseman I."/>
            <person name="Volkman S."/>
            <person name="Adams J."/>
            <person name="Walker B."/>
            <person name="Young S.K."/>
            <person name="Zeng Q."/>
            <person name="Gargeya S."/>
            <person name="Fitzgerald M."/>
            <person name="Haas B."/>
            <person name="Abouelleil A."/>
            <person name="Alvarado L."/>
            <person name="Arachchi H.M."/>
            <person name="Berlin A.M."/>
            <person name="Chapman S.B."/>
            <person name="Dewar J."/>
            <person name="Goldberg J."/>
            <person name="Griggs A."/>
            <person name="Gujja S."/>
            <person name="Hansen M."/>
            <person name="Howarth C."/>
            <person name="Imamovic A."/>
            <person name="Larimer J."/>
            <person name="McCowan C."/>
            <person name="Murphy C."/>
            <person name="Neiman D."/>
            <person name="Pearson M."/>
            <person name="Priest M."/>
            <person name="Roberts A."/>
            <person name="Saif S."/>
            <person name="Shea T."/>
            <person name="Sisk P."/>
            <person name="Sykes S."/>
            <person name="Wortman J."/>
            <person name="Nusbaum C."/>
            <person name="Birren B."/>
        </authorList>
    </citation>
    <scope>NUCLEOTIDE SEQUENCE [LARGE SCALE GENOMIC DNA]</scope>
    <source>
        <strain evidence="2 3">San Antonio 1</strain>
    </source>
</reference>
<feature type="region of interest" description="Disordered" evidence="1">
    <location>
        <begin position="986"/>
        <end position="1007"/>
    </location>
</feature>
<dbReference type="AlphaFoldDB" id="W7AHL6"/>
<feature type="compositionally biased region" description="Basic and acidic residues" evidence="1">
    <location>
        <begin position="61"/>
        <end position="81"/>
    </location>
</feature>
<feature type="compositionally biased region" description="Basic and acidic residues" evidence="1">
    <location>
        <begin position="305"/>
        <end position="317"/>
    </location>
</feature>
<dbReference type="GeneID" id="20040179"/>
<feature type="region of interest" description="Disordered" evidence="1">
    <location>
        <begin position="375"/>
        <end position="419"/>
    </location>
</feature>
<sequence>MEVDFVSEQRRNRSGLLFDKGGESAGEVPGEAAGEEAGEEPSEEVEKPPEESIIPEGVDECFVRGDGEKDCAERKPPRDPDASESDCSPTEMPICEKEQLGVNLSGDELSGVKLKVEDSEKTGEEAACTGKNLHGGENELPQLNEPEIKGVDTISERHTNQSRRVTPNRQGKTERINQLYRNSKTTNIKLYRRMYQSYLLLRKEQNELLVENRRKEERNMKLKYELDSLRGNSYYANCFFNNDSDNLFEDLASGISNIWKWMDMESKSGQMRSGQVRSGHMESGRKGKVGPAALADDSEGVPPPREGEPGRDAHRAGVDGTSESGRLPEEHTPSRAPLGGKPLRGGAPQAEWEAVHNEVHKPEYRAQYKEKYAGDPTCEYANAPGRTSPRRGVASSQDRPDEHSEGYEPTSDAPSNGVQLEEVHLKGVQQKGVQQKGVHLNAVQMNGGRCPMENGHRRNTSEVRMDSPSRINEKEATRTMKGIPPHERKTQQGATHNGGQKKRVHFVKEGYKHTDKNDRNEVTLPPSHNFSSQDDKMEKKNSFLWEKESRPVKKGCVKYAHQMHKRFAYQDRSSPRVDREPSAFTSIESPKDNIIDYIKGRLSSGGMIHGKASLPSGKNTVMGIHPSWIRPNVDPNRIHIKEEENFLFHICNCKGDKYVPLNVGSFFMVSPKRTRPDEEFSLGTLQKCMDFIFRRKERSNHSEVRIRHKKCSDVPCEGVPLANGTANVGALNEEKRCVPRKDQGGVGKEEKKDPSPVGQSNGEQDKKKTRLLTKVALKEGDKTGGLQEGEEKQVLKKGQSGRKLLLKIDRNRRPNEGRTLQNCQLKGKKETKYNRHKMDMGLGRKFGHIVRRKGSTRRRDSWGGLNFKVVPKKEEKGGEISSPVVKVRAARLAPHVKGRPRHVCFARIGRRLFHPKRSRRACIRFEEVPKGKKNRTRGKGNLIELAPKLCDNLGTYGRSSEEGDDVVIRKANQEREDMIIRKANEEGDAVPIGKEDNLKEGDTPERHAANSQCSAITPERYNASLRPFTDSTPPGCLQRENDSVANRDALTEALTKHVQSLDFSARQIDCIEEENLDVVTIIGIQIKVRDGHIYLHLDALSTIEDTVTVWIKKNEQVLNNYVKGSELILSTLEYYCVDMFTFLCIFLDLLENHVEEFPFYLSVSLEEIFCVQRDC</sequence>
<feature type="region of interest" description="Disordered" evidence="1">
    <location>
        <begin position="117"/>
        <end position="140"/>
    </location>
</feature>
<evidence type="ECO:0000256" key="1">
    <source>
        <dbReference type="SAM" id="MobiDB-lite"/>
    </source>
</evidence>
<gene>
    <name evidence="2" type="ORF">C922_04905</name>
</gene>
<feature type="compositionally biased region" description="Basic and acidic residues" evidence="1">
    <location>
        <begin position="506"/>
        <end position="521"/>
    </location>
</feature>
<feature type="compositionally biased region" description="Basic and acidic residues" evidence="1">
    <location>
        <begin position="734"/>
        <end position="754"/>
    </location>
</feature>
<dbReference type="EMBL" id="KI965490">
    <property type="protein sequence ID" value="EUD64761.1"/>
    <property type="molecule type" value="Genomic_DNA"/>
</dbReference>
<evidence type="ECO:0000313" key="2">
    <source>
        <dbReference type="EMBL" id="EUD64761.1"/>
    </source>
</evidence>
<feature type="compositionally biased region" description="Acidic residues" evidence="1">
    <location>
        <begin position="33"/>
        <end position="43"/>
    </location>
</feature>
<dbReference type="Proteomes" id="UP000030640">
    <property type="component" value="Unassembled WGS sequence"/>
</dbReference>
<keyword evidence="3" id="KW-1185">Reference proteome</keyword>
<dbReference type="RefSeq" id="XP_008818701.1">
    <property type="nucleotide sequence ID" value="XM_008820479.1"/>
</dbReference>